<dbReference type="GO" id="GO:0004087">
    <property type="term" value="F:carbamoyl-phosphate synthase (ammonia) activity"/>
    <property type="evidence" value="ECO:0007669"/>
    <property type="project" value="UniProtKB-EC"/>
</dbReference>
<reference evidence="18" key="1">
    <citation type="submission" date="2016-09" db="EMBL/GenBank/DDBJ databases">
        <authorList>
            <person name="Hebert L."/>
            <person name="Moumen B."/>
        </authorList>
    </citation>
    <scope>NUCLEOTIDE SEQUENCE [LARGE SCALE GENOMIC DNA]</scope>
    <source>
        <strain evidence="18">OVI</strain>
    </source>
</reference>
<dbReference type="GO" id="GO:0006541">
    <property type="term" value="P:glutamine metabolic process"/>
    <property type="evidence" value="ECO:0007669"/>
    <property type="project" value="InterPro"/>
</dbReference>
<dbReference type="InterPro" id="IPR036914">
    <property type="entry name" value="MGS-like_dom_sf"/>
</dbReference>
<dbReference type="Gene3D" id="3.40.50.880">
    <property type="match status" value="1"/>
</dbReference>
<dbReference type="Pfam" id="PF00988">
    <property type="entry name" value="CPSase_sm_chain"/>
    <property type="match status" value="1"/>
</dbReference>
<dbReference type="SUPFAM" id="SSF52335">
    <property type="entry name" value="Methylglyoxal synthase-like"/>
    <property type="match status" value="1"/>
</dbReference>
<proteinExistence type="inferred from homology"/>
<evidence type="ECO:0000313" key="19">
    <source>
        <dbReference type="Proteomes" id="UP000195570"/>
    </source>
</evidence>
<dbReference type="Proteomes" id="UP000195570">
    <property type="component" value="Unassembled WGS sequence"/>
</dbReference>
<dbReference type="GO" id="GO:0006526">
    <property type="term" value="P:L-arginine biosynthetic process"/>
    <property type="evidence" value="ECO:0007669"/>
    <property type="project" value="UniProtKB-UniPathway"/>
</dbReference>
<keyword evidence="9 16" id="KW-0547">Nucleotide-binding</keyword>
<keyword evidence="7" id="KW-0479">Metal-binding</keyword>
<dbReference type="Gene3D" id="3.90.1260.10">
    <property type="entry name" value="Argininosuccinate synthetase, chain A, domain 2"/>
    <property type="match status" value="1"/>
</dbReference>
<dbReference type="InterPro" id="IPR017926">
    <property type="entry name" value="GATASE"/>
</dbReference>
<dbReference type="FunFam" id="1.10.1030.10:FF:000003">
    <property type="entry name" value="Carbamoyl-phosphate synthase, large subunit"/>
    <property type="match status" value="1"/>
</dbReference>
<dbReference type="InterPro" id="IPR005479">
    <property type="entry name" value="CPAse_ATP-bd"/>
</dbReference>
<dbReference type="Gene3D" id="3.30.470.20">
    <property type="entry name" value="ATP-grasp fold, B domain"/>
    <property type="match status" value="2"/>
</dbReference>
<dbReference type="GO" id="GO:0005737">
    <property type="term" value="C:cytoplasm"/>
    <property type="evidence" value="ECO:0007669"/>
    <property type="project" value="TreeGrafter"/>
</dbReference>
<dbReference type="NCBIfam" id="TIGR01368">
    <property type="entry name" value="CPSaseIIsmall"/>
    <property type="match status" value="1"/>
</dbReference>
<sequence>MKIGTKAELILHGGECFSGVSFGYEESVAGEVVFTTGMVGYPESLTDPSYHGQILVLTAPMVGNYGIPPLETDPFGVTKYFESMNGEIRVSALVVCECCEEPSHWQMYETLGAWLKRNKVPGIMMVDTRSVVLRLREMGTALGKVVINGADVPFVDPNTRNLVEEVSTIAPQSYGHGTLRILVIDMGVKLNSLRCLLRYDVTLTVVPHDWDITKETYDGLFISNGPGNPQLCTKTIENVRWALTQEKPIFGVCMGNHMLALAAGGTTYKMKFGHRGQNQPSTSNQDGRVVITTQNHGFAVDFKSLPQGDWEEYFFNPNDQCNEGLRHRTKPFSSVQFHPEGCCGPQDTEYLFGEFIDQVKRSKTKLAAQFKPRKVLVLGAGGIVIAQAGEFDYSGSQCLKALREEGVKSILVNPNIATVQTDDEMADQVYFVPVTPEAVERVIEKERPDGIMLGWGGQTALNCGLQLDKLGVLKKYNVQVLGTAISTITVTEDRELFRNALLQINEPVAKSVAVTSVAEALKAAADIGFPMMVRAAFCLGGQGSGIVNSEEELSNKVEVALTVAPQVLLEESVAGWKEIEYEIVRDIHDNCITVCNMENFDPMGVHTGESIVVAPSQTLTNEEYHMLRTAAIKIIRHLGVVGECNIQYGLEPHSRRYVVIEVNARLSRSSALASKATGYPLAHVATKIALGKGLFEIKNGVTKTTMACFEPSLDYVTVKAPRWDVAKFNMVSQEIGSMMKSVGEVMAIGRTFEEAVQKALRMVDPSNNGFDTPKRLAEMGDKWDYMRALRVPTPDRIFAICRALKEGITVDEIHRLTRIDKFFLNKLQLLIEMQRELTTLYRGKLDTITYDHLLAMKAHGFSDVQIAEYLQCTTDDVRKRRYKLNITPKVKQIDTVAGEYPAAQCCYLYTTYNAQHDDVEFNDRMYAVLGCGVYRIGSSVEFDYGGVLVARELRRLGNKVILINYNPETVSTDYDECDRLYFEEVSEETVLDILLKEKISGVIISLGGQIVQNMALRLKEHGLPILGTDPVNVDKAEDRNKFSKMCDQLGVPQPEWILSTSVQDVHAFCQRVGFPTLVRPSYVLSGSAMAVISSPEDIDRYLTKASLVSGTHPVVVSKYYEGAMEYDVDIVAHHGRVLCYAICEHLENAGVHSGDATMFLPPQHTKKEVMKRIYEAATQIAGELDVVGPMNVQFLLTKDEQLRVIEANIRSSRSVPFVSKTLGISFPAVMVSALLSRPDSELVPIRRAKMTHIGCKAPMFSFNRLAGADPILGVEMASTGEIGVFGCDKREVFRKAMLCQNFRYPTKGVFISSDVDAVTEELLPHLEKISKTLPLFASTHTGAVLTKHGIPHTVLTQRHEDGDNPTYEVELAARRFDLVIQLRNKRKDFILRSCTRENAPPDYWVRRLAVDYNVALLTEPNVVKMFCETLDIIGDIEIEPFRYYVPRVYHKIESNNCTMLRHHKVGLCINPTMDSKVLAIRMREEKIDLTCFHASLGGSVTSSEAFAEEFRSLKVPVEVVDLRNEMAELAFDMVMALIAEEDNRWHLPALAEHVIGVHLLTAMQERGVTVVAQCSSQGRKGMNFERYARMLQPKMGVYSPWRDQRMLSDFPTEAEKINFLEKHEVKVQSAAMETHSSICGITCGLGGEVATPTPRMVLPVSKCPATPEFCSIAFRAARCVRINDVDVTPVQALQLANEIAGRNGVGLEHTQNNEMCEAPGMTLLSKALHFIYDVCFDRGNTDAFRMYSRHVSSMLSSRGFVERQTLSSLEAIRHLTADVDGVVDVEVNRGEVIFLKVSHVSRPVKLRLTKIMTDEELEEVFQPGDGTFGDVQW</sequence>
<dbReference type="SUPFAM" id="SSF52021">
    <property type="entry name" value="Carbamoyl phosphate synthetase, small subunit N-terminal domain"/>
    <property type="match status" value="1"/>
</dbReference>
<evidence type="ECO:0000256" key="7">
    <source>
        <dbReference type="ARBA" id="ARBA00022723"/>
    </source>
</evidence>
<comment type="catalytic activity">
    <reaction evidence="13">
        <text>hydrogencarbonate + NH4(+) + 2 ATP = carbamoyl phosphate + 2 ADP + phosphate + 2 H(+)</text>
        <dbReference type="Rhea" id="RHEA:18029"/>
        <dbReference type="ChEBI" id="CHEBI:15378"/>
        <dbReference type="ChEBI" id="CHEBI:17544"/>
        <dbReference type="ChEBI" id="CHEBI:28938"/>
        <dbReference type="ChEBI" id="CHEBI:30616"/>
        <dbReference type="ChEBI" id="CHEBI:43474"/>
        <dbReference type="ChEBI" id="CHEBI:58228"/>
        <dbReference type="ChEBI" id="CHEBI:456216"/>
        <dbReference type="EC" id="6.3.4.16"/>
    </reaction>
</comment>
<dbReference type="GO" id="GO:0004055">
    <property type="term" value="F:argininosuccinate synthase activity"/>
    <property type="evidence" value="ECO:0007669"/>
    <property type="project" value="InterPro"/>
</dbReference>
<dbReference type="InterPro" id="IPR005480">
    <property type="entry name" value="CPSase_lsu_oligo"/>
</dbReference>
<dbReference type="GO" id="GO:0005524">
    <property type="term" value="F:ATP binding"/>
    <property type="evidence" value="ECO:0007669"/>
    <property type="project" value="UniProtKB-UniRule"/>
</dbReference>
<dbReference type="PANTHER" id="PTHR11405">
    <property type="entry name" value="CARBAMOYLTRANSFERASE FAMILY MEMBER"/>
    <property type="match status" value="1"/>
</dbReference>
<dbReference type="Gene3D" id="3.40.50.620">
    <property type="entry name" value="HUPs"/>
    <property type="match status" value="1"/>
</dbReference>
<evidence type="ECO:0000256" key="15">
    <source>
        <dbReference type="ARBA" id="ARBA00074189"/>
    </source>
</evidence>
<evidence type="ECO:0000256" key="9">
    <source>
        <dbReference type="ARBA" id="ARBA00022741"/>
    </source>
</evidence>
<keyword evidence="5 18" id="KW-0436">Ligase</keyword>
<organism evidence="18 19">
    <name type="scientific">Trypanosoma equiperdum</name>
    <dbReference type="NCBI Taxonomy" id="5694"/>
    <lineage>
        <taxon>Eukaryota</taxon>
        <taxon>Discoba</taxon>
        <taxon>Euglenozoa</taxon>
        <taxon>Kinetoplastea</taxon>
        <taxon>Metakinetoplastina</taxon>
        <taxon>Trypanosomatida</taxon>
        <taxon>Trypanosomatidae</taxon>
        <taxon>Trypanosoma</taxon>
    </lineage>
</organism>
<dbReference type="FunFam" id="3.30.470.20:FF:000001">
    <property type="entry name" value="Carbamoyl-phosphate synthase large chain"/>
    <property type="match status" value="1"/>
</dbReference>
<dbReference type="SUPFAM" id="SSF52402">
    <property type="entry name" value="Adenine nucleotide alpha hydrolases-like"/>
    <property type="match status" value="1"/>
</dbReference>
<dbReference type="InterPro" id="IPR036480">
    <property type="entry name" value="CarbP_synth_ssu_N_sf"/>
</dbReference>
<evidence type="ECO:0000256" key="6">
    <source>
        <dbReference type="ARBA" id="ARBA00022605"/>
    </source>
</evidence>
<dbReference type="InterPro" id="IPR024074">
    <property type="entry name" value="AS_cat/multimer_dom_body"/>
</dbReference>
<dbReference type="InterPro" id="IPR036897">
    <property type="entry name" value="CarbamoylP_synth_lsu_oligo_sf"/>
</dbReference>
<dbReference type="PROSITE" id="PS00866">
    <property type="entry name" value="CPSASE_1"/>
    <property type="match status" value="1"/>
</dbReference>
<dbReference type="InterPro" id="IPR013815">
    <property type="entry name" value="ATP_grasp_subdomain_1"/>
</dbReference>
<dbReference type="InterPro" id="IPR058047">
    <property type="entry name" value="CPSase_preATP-grasp"/>
</dbReference>
<protein>
    <recommendedName>
        <fullName evidence="15">Carbamoyl phosphate synthase arginine-specific large chain</fullName>
        <ecNumber evidence="12">6.3.4.16</ecNumber>
        <ecNumber evidence="3">6.3.5.5</ecNumber>
    </recommendedName>
</protein>
<dbReference type="InterPro" id="IPR029062">
    <property type="entry name" value="Class_I_gatase-like"/>
</dbReference>
<dbReference type="Gene3D" id="3.50.30.20">
    <property type="entry name" value="Carbamoyl-phosphate synthase small subunit, N-terminal domain"/>
    <property type="match status" value="1"/>
</dbReference>
<evidence type="ECO:0000256" key="14">
    <source>
        <dbReference type="ARBA" id="ARBA00048816"/>
    </source>
</evidence>
<dbReference type="InterPro" id="IPR005483">
    <property type="entry name" value="CPSase_dom"/>
</dbReference>
<dbReference type="SMART" id="SM01097">
    <property type="entry name" value="CPSase_sm_chain"/>
    <property type="match status" value="1"/>
</dbReference>
<keyword evidence="4" id="KW-0055">Arginine biosynthesis</keyword>
<dbReference type="InterPro" id="IPR014729">
    <property type="entry name" value="Rossmann-like_a/b/a_fold"/>
</dbReference>
<dbReference type="InterPro" id="IPR011761">
    <property type="entry name" value="ATP-grasp"/>
</dbReference>
<comment type="catalytic activity">
    <reaction evidence="14">
        <text>hydrogencarbonate + L-glutamine + 2 ATP + H2O = carbamoyl phosphate + L-glutamate + 2 ADP + phosphate + 2 H(+)</text>
        <dbReference type="Rhea" id="RHEA:18633"/>
        <dbReference type="ChEBI" id="CHEBI:15377"/>
        <dbReference type="ChEBI" id="CHEBI:15378"/>
        <dbReference type="ChEBI" id="CHEBI:17544"/>
        <dbReference type="ChEBI" id="CHEBI:29985"/>
        <dbReference type="ChEBI" id="CHEBI:30616"/>
        <dbReference type="ChEBI" id="CHEBI:43474"/>
        <dbReference type="ChEBI" id="CHEBI:58228"/>
        <dbReference type="ChEBI" id="CHEBI:58359"/>
        <dbReference type="ChEBI" id="CHEBI:456216"/>
        <dbReference type="EC" id="6.3.5.5"/>
    </reaction>
</comment>
<dbReference type="Gene3D" id="3.40.50.20">
    <property type="match status" value="2"/>
</dbReference>
<dbReference type="FunFam" id="3.40.50.20:FF:000002">
    <property type="entry name" value="Carbamoyl-phosphate synthase large chain"/>
    <property type="match status" value="1"/>
</dbReference>
<name>A0A1G4I1D4_TRYEQ</name>
<dbReference type="SMART" id="SM01096">
    <property type="entry name" value="CPSase_L_D3"/>
    <property type="match status" value="1"/>
</dbReference>
<keyword evidence="19" id="KW-1185">Reference proteome</keyword>
<keyword evidence="8" id="KW-0677">Repeat</keyword>
<dbReference type="EC" id="6.3.5.5" evidence="3"/>
<dbReference type="PRINTS" id="PR00098">
    <property type="entry name" value="CPSASE"/>
</dbReference>
<dbReference type="SUPFAM" id="SSF69864">
    <property type="entry name" value="Argininosuccinate synthetase, C-terminal domain"/>
    <property type="match status" value="1"/>
</dbReference>
<dbReference type="NCBIfam" id="NF009455">
    <property type="entry name" value="PRK12815.1"/>
    <property type="match status" value="1"/>
</dbReference>
<dbReference type="FunFam" id="3.30.1490.20:FF:000001">
    <property type="entry name" value="Carbamoyl-phosphate synthase large chain"/>
    <property type="match status" value="1"/>
</dbReference>
<evidence type="ECO:0000256" key="5">
    <source>
        <dbReference type="ARBA" id="ARBA00022598"/>
    </source>
</evidence>
<keyword evidence="11" id="KW-0464">Manganese</keyword>
<evidence type="ECO:0000256" key="11">
    <source>
        <dbReference type="ARBA" id="ARBA00023211"/>
    </source>
</evidence>
<accession>A0A1G4I1D4</accession>
<evidence type="ECO:0000256" key="16">
    <source>
        <dbReference type="PROSITE-ProRule" id="PRU00409"/>
    </source>
</evidence>
<evidence type="ECO:0000256" key="10">
    <source>
        <dbReference type="ARBA" id="ARBA00022840"/>
    </source>
</evidence>
<dbReference type="GeneID" id="92374127"/>
<dbReference type="FunFam" id="3.40.50.1380:FF:000024">
    <property type="entry name" value="Carbamoyl-phosphate synthase, putative"/>
    <property type="match status" value="1"/>
</dbReference>
<comment type="caution">
    <text evidence="18">The sequence shown here is derived from an EMBL/GenBank/DDBJ whole genome shotgun (WGS) entry which is preliminary data.</text>
</comment>
<dbReference type="Gene3D" id="3.40.50.1380">
    <property type="entry name" value="Methylglyoxal synthase-like domain"/>
    <property type="match status" value="1"/>
</dbReference>
<dbReference type="GO" id="GO:0006207">
    <property type="term" value="P:'de novo' pyrimidine nucleobase biosynthetic process"/>
    <property type="evidence" value="ECO:0007669"/>
    <property type="project" value="InterPro"/>
</dbReference>
<evidence type="ECO:0000256" key="4">
    <source>
        <dbReference type="ARBA" id="ARBA00022571"/>
    </source>
</evidence>
<evidence type="ECO:0000256" key="2">
    <source>
        <dbReference type="ARBA" id="ARBA00009799"/>
    </source>
</evidence>
<dbReference type="PRINTS" id="PR00096">
    <property type="entry name" value="GATASE"/>
</dbReference>
<dbReference type="PROSITE" id="PS00867">
    <property type="entry name" value="CPSASE_2"/>
    <property type="match status" value="2"/>
</dbReference>
<dbReference type="EC" id="6.3.4.16" evidence="12"/>
<dbReference type="PANTHER" id="PTHR11405:SF53">
    <property type="entry name" value="CARBAMOYL-PHOSPHATE SYNTHASE [AMMONIA], MITOCHONDRIAL"/>
    <property type="match status" value="1"/>
</dbReference>
<dbReference type="VEuPathDB" id="TriTrypDB:TEOVI_000018700"/>
<dbReference type="FunFam" id="3.40.50.20:FF:000019">
    <property type="entry name" value="Carbamoyl phosphate synthetase II"/>
    <property type="match status" value="1"/>
</dbReference>
<dbReference type="SUPFAM" id="SSF48108">
    <property type="entry name" value="Carbamoyl phosphate synthetase, large subunit connection domain"/>
    <property type="match status" value="1"/>
</dbReference>
<dbReference type="InterPro" id="IPR006274">
    <property type="entry name" value="CarbamoylP_synth_ssu"/>
</dbReference>
<dbReference type="NCBIfam" id="NF003671">
    <property type="entry name" value="PRK05294.1"/>
    <property type="match status" value="1"/>
</dbReference>
<dbReference type="UniPathway" id="UPA00068">
    <property type="reaction ID" value="UER00113"/>
</dbReference>
<dbReference type="Gene3D" id="3.30.1490.20">
    <property type="entry name" value="ATP-grasp fold, A domain"/>
    <property type="match status" value="1"/>
</dbReference>
<dbReference type="Gene3D" id="1.10.1030.10">
    <property type="entry name" value="Carbamoyl-phosphate synthetase, large subunit oligomerisation domain"/>
    <property type="match status" value="1"/>
</dbReference>
<dbReference type="GO" id="GO:0046872">
    <property type="term" value="F:metal ion binding"/>
    <property type="evidence" value="ECO:0007669"/>
    <property type="project" value="UniProtKB-KW"/>
</dbReference>
<feature type="domain" description="ATP-grasp" evidence="17">
    <location>
        <begin position="498"/>
        <end position="690"/>
    </location>
</feature>
<evidence type="ECO:0000256" key="8">
    <source>
        <dbReference type="ARBA" id="ARBA00022737"/>
    </source>
</evidence>
<comment type="similarity">
    <text evidence="2">Belongs to the CarB family.</text>
</comment>
<evidence type="ECO:0000256" key="12">
    <source>
        <dbReference type="ARBA" id="ARBA00044063"/>
    </source>
</evidence>
<evidence type="ECO:0000256" key="13">
    <source>
        <dbReference type="ARBA" id="ARBA00047359"/>
    </source>
</evidence>
<dbReference type="SUPFAM" id="SSF52440">
    <property type="entry name" value="PreATP-grasp domain"/>
    <property type="match status" value="2"/>
</dbReference>
<dbReference type="InterPro" id="IPR048268">
    <property type="entry name" value="Arginosuc_syn_C"/>
</dbReference>
<dbReference type="SUPFAM" id="SSF52317">
    <property type="entry name" value="Class I glutamine amidotransferase-like"/>
    <property type="match status" value="1"/>
</dbReference>
<dbReference type="FunFam" id="3.30.470.20:FF:000026">
    <property type="entry name" value="Carbamoyl-phosphate synthase large chain"/>
    <property type="match status" value="1"/>
</dbReference>
<dbReference type="Pfam" id="PF02787">
    <property type="entry name" value="CPSase_L_D3"/>
    <property type="match status" value="1"/>
</dbReference>
<dbReference type="InterPro" id="IPR002474">
    <property type="entry name" value="CarbamoylP_synth_ssu_N"/>
</dbReference>
<keyword evidence="10 16" id="KW-0067">ATP-binding</keyword>
<gene>
    <name evidence="18" type="ORF">TEOVI_000018700</name>
</gene>
<dbReference type="HAMAP" id="MF_01209">
    <property type="entry name" value="CPSase_S_chain"/>
    <property type="match status" value="1"/>
</dbReference>
<dbReference type="PROSITE" id="PS51273">
    <property type="entry name" value="GATASE_TYPE_1"/>
    <property type="match status" value="1"/>
</dbReference>
<dbReference type="InterPro" id="IPR016185">
    <property type="entry name" value="PreATP-grasp_dom_sf"/>
</dbReference>
<evidence type="ECO:0000313" key="18">
    <source>
        <dbReference type="EMBL" id="SCU65462.1"/>
    </source>
</evidence>
<dbReference type="GO" id="GO:0004088">
    <property type="term" value="F:carbamoyl-phosphate synthase (glutamine-hydrolyzing) activity"/>
    <property type="evidence" value="ECO:0007669"/>
    <property type="project" value="UniProtKB-EC"/>
</dbReference>
<dbReference type="Pfam" id="PF02786">
    <property type="entry name" value="CPSase_L_D2"/>
    <property type="match status" value="2"/>
</dbReference>
<dbReference type="NCBIfam" id="TIGR01369">
    <property type="entry name" value="CPSaseII_lrg"/>
    <property type="match status" value="1"/>
</dbReference>
<evidence type="ECO:0000256" key="3">
    <source>
        <dbReference type="ARBA" id="ARBA00012738"/>
    </source>
</evidence>
<dbReference type="Pfam" id="PF00117">
    <property type="entry name" value="GATase"/>
    <property type="match status" value="1"/>
</dbReference>
<dbReference type="PRINTS" id="PR00099">
    <property type="entry name" value="CPSGATASE"/>
</dbReference>
<dbReference type="Pfam" id="PF25596">
    <property type="entry name" value="CPSase_L_D1"/>
    <property type="match status" value="2"/>
</dbReference>
<dbReference type="SUPFAM" id="SSF56059">
    <property type="entry name" value="Glutathione synthetase ATP-binding domain-like"/>
    <property type="match status" value="2"/>
</dbReference>
<dbReference type="InterPro" id="IPR006275">
    <property type="entry name" value="CPSase_lsu"/>
</dbReference>
<keyword evidence="6" id="KW-0028">Amino-acid biosynthesis</keyword>
<feature type="domain" description="ATP-grasp" evidence="17">
    <location>
        <begin position="1043"/>
        <end position="1235"/>
    </location>
</feature>
<evidence type="ECO:0000259" key="17">
    <source>
        <dbReference type="PROSITE" id="PS50975"/>
    </source>
</evidence>
<evidence type="ECO:0000256" key="1">
    <source>
        <dbReference type="ARBA" id="ARBA00005077"/>
    </source>
</evidence>
<dbReference type="PROSITE" id="PS50975">
    <property type="entry name" value="ATP_GRASP"/>
    <property type="match status" value="2"/>
</dbReference>
<comment type="pathway">
    <text evidence="1">Amino-acid biosynthesis; L-arginine biosynthesis; carbamoyl phosphate from bicarbonate: step 1/1.</text>
</comment>
<dbReference type="CDD" id="cd01744">
    <property type="entry name" value="GATase1_CPSase"/>
    <property type="match status" value="1"/>
</dbReference>
<dbReference type="InterPro" id="IPR035686">
    <property type="entry name" value="CPSase_GATase1"/>
</dbReference>
<dbReference type="NCBIfam" id="NF009475">
    <property type="entry name" value="PRK12838.1"/>
    <property type="match status" value="1"/>
</dbReference>
<dbReference type="Pfam" id="PF20979">
    <property type="entry name" value="Arginosuc_syn_C"/>
    <property type="match status" value="1"/>
</dbReference>
<dbReference type="EMBL" id="CZPT02000299">
    <property type="protein sequence ID" value="SCU65462.1"/>
    <property type="molecule type" value="Genomic_DNA"/>
</dbReference>
<dbReference type="RefSeq" id="XP_067077063.1">
    <property type="nucleotide sequence ID" value="XM_067220962.1"/>
</dbReference>